<dbReference type="STRING" id="206506.AAV32_14300"/>
<gene>
    <name evidence="1" type="ORF">AAV32_14300</name>
</gene>
<organism evidence="1 2">
    <name type="scientific">Kerstersia gyiorum</name>
    <dbReference type="NCBI Taxonomy" id="206506"/>
    <lineage>
        <taxon>Bacteria</taxon>
        <taxon>Pseudomonadati</taxon>
        <taxon>Pseudomonadota</taxon>
        <taxon>Betaproteobacteria</taxon>
        <taxon>Burkholderiales</taxon>
        <taxon>Alcaligenaceae</taxon>
        <taxon>Kerstersia</taxon>
    </lineage>
</organism>
<dbReference type="Proteomes" id="UP000078084">
    <property type="component" value="Unassembled WGS sequence"/>
</dbReference>
<dbReference type="AlphaFoldDB" id="A0A171KPT2"/>
<keyword evidence="2" id="KW-1185">Reference proteome</keyword>
<evidence type="ECO:0000313" key="1">
    <source>
        <dbReference type="EMBL" id="KKO70899.1"/>
    </source>
</evidence>
<sequence length="74" mass="8234">MTCFPCDDIYENRKHDVLRAKGGVTDYCVIGEIDVQALRHFQSSHRSPGKPFKPVPDGFEIDIGRKALAAGETE</sequence>
<name>A0A171KPT2_9BURK</name>
<accession>A0A171KPT2</accession>
<reference evidence="1 2" key="1">
    <citation type="submission" date="2015-04" db="EMBL/GenBank/DDBJ databases">
        <title>Genome sequence of Kerstersia gyiorum CG1.</title>
        <authorList>
            <person name="Greninger A.L."/>
            <person name="Kozyreva V."/>
            <person name="Chaturvedi V."/>
        </authorList>
    </citation>
    <scope>NUCLEOTIDE SEQUENCE [LARGE SCALE GENOMIC DNA]</scope>
    <source>
        <strain evidence="1 2">CG1</strain>
    </source>
</reference>
<dbReference type="EMBL" id="LBNE01000011">
    <property type="protein sequence ID" value="KKO70899.1"/>
    <property type="molecule type" value="Genomic_DNA"/>
</dbReference>
<comment type="caution">
    <text evidence="1">The sequence shown here is derived from an EMBL/GenBank/DDBJ whole genome shotgun (WGS) entry which is preliminary data.</text>
</comment>
<protein>
    <submittedName>
        <fullName evidence="1">Uncharacterized protein</fullName>
    </submittedName>
</protein>
<evidence type="ECO:0000313" key="2">
    <source>
        <dbReference type="Proteomes" id="UP000078084"/>
    </source>
</evidence>
<proteinExistence type="predicted"/>